<dbReference type="GO" id="GO:0006412">
    <property type="term" value="P:translation"/>
    <property type="evidence" value="ECO:0007669"/>
    <property type="project" value="UniProtKB-UniRule"/>
</dbReference>
<evidence type="ECO:0000256" key="5">
    <source>
        <dbReference type="SAM" id="MobiDB-lite"/>
    </source>
</evidence>
<feature type="region of interest" description="Disordered" evidence="5">
    <location>
        <begin position="1"/>
        <end position="63"/>
    </location>
</feature>
<dbReference type="GO" id="GO:0003735">
    <property type="term" value="F:structural constituent of ribosome"/>
    <property type="evidence" value="ECO:0007669"/>
    <property type="project" value="InterPro"/>
</dbReference>
<comment type="caution">
    <text evidence="7">The sequence shown here is derived from an EMBL/GenBank/DDBJ whole genome shotgun (WGS) entry which is preliminary data.</text>
</comment>
<evidence type="ECO:0000256" key="1">
    <source>
        <dbReference type="ARBA" id="ARBA00007320"/>
    </source>
</evidence>
<sequence>MQVHEIKKPKHLKKAKRIGRGGKRGTFSGKGSKGQKARSGVHMGADFRGGNPPLWKVFPKKRGSTKKVGIKHRSFRLRHPKATPLNLKLIDKIFSANETVSPATLLEKKLIKAGEKVKVLGLGDLKKKLNFDGLVFSESAKEKILKADGQIK</sequence>
<evidence type="ECO:0000259" key="6">
    <source>
        <dbReference type="Pfam" id="PF00828"/>
    </source>
</evidence>
<evidence type="ECO:0000313" key="7">
    <source>
        <dbReference type="EMBL" id="OGN12832.1"/>
    </source>
</evidence>
<comment type="subunit">
    <text evidence="4">Part of the 50S ribosomal subunit.</text>
</comment>
<dbReference type="Gene3D" id="3.100.10.10">
    <property type="match status" value="1"/>
</dbReference>
<gene>
    <name evidence="4" type="primary">rplO</name>
    <name evidence="7" type="ORF">A3C71_01300</name>
</gene>
<comment type="function">
    <text evidence="4">Binds to the 23S rRNA.</text>
</comment>
<keyword evidence="4" id="KW-0694">RNA-binding</keyword>
<feature type="domain" description="Large ribosomal subunit protein uL15/eL18" evidence="6">
    <location>
        <begin position="84"/>
        <end position="151"/>
    </location>
</feature>
<organism evidence="7 8">
    <name type="scientific">Candidatus Yanofskybacteria bacterium RIFCSPHIGHO2_02_FULL_43_15c</name>
    <dbReference type="NCBI Taxonomy" id="1802679"/>
    <lineage>
        <taxon>Bacteria</taxon>
        <taxon>Candidatus Yanofskyibacteriota</taxon>
    </lineage>
</organism>
<keyword evidence="3 4" id="KW-0687">Ribonucleoprotein</keyword>
<dbReference type="InterPro" id="IPR005749">
    <property type="entry name" value="Ribosomal_uL15_bac-type"/>
</dbReference>
<evidence type="ECO:0000256" key="2">
    <source>
        <dbReference type="ARBA" id="ARBA00022980"/>
    </source>
</evidence>
<comment type="similarity">
    <text evidence="1 4">Belongs to the universal ribosomal protein uL15 family.</text>
</comment>
<dbReference type="Proteomes" id="UP000178197">
    <property type="component" value="Unassembled WGS sequence"/>
</dbReference>
<dbReference type="AlphaFoldDB" id="A0A1F8FIA0"/>
<dbReference type="SUPFAM" id="SSF52080">
    <property type="entry name" value="Ribosomal proteins L15p and L18e"/>
    <property type="match status" value="1"/>
</dbReference>
<evidence type="ECO:0000313" key="8">
    <source>
        <dbReference type="Proteomes" id="UP000178197"/>
    </source>
</evidence>
<evidence type="ECO:0000256" key="4">
    <source>
        <dbReference type="HAMAP-Rule" id="MF_01341"/>
    </source>
</evidence>
<feature type="compositionally biased region" description="Basic residues" evidence="5">
    <location>
        <begin position="7"/>
        <end position="23"/>
    </location>
</feature>
<dbReference type="InterPro" id="IPR030878">
    <property type="entry name" value="Ribosomal_uL15"/>
</dbReference>
<keyword evidence="4" id="KW-0699">rRNA-binding</keyword>
<evidence type="ECO:0000256" key="3">
    <source>
        <dbReference type="ARBA" id="ARBA00023274"/>
    </source>
</evidence>
<proteinExistence type="inferred from homology"/>
<dbReference type="InterPro" id="IPR021131">
    <property type="entry name" value="Ribosomal_uL15/eL18"/>
</dbReference>
<protein>
    <recommendedName>
        <fullName evidence="4">Large ribosomal subunit protein uL15</fullName>
    </recommendedName>
</protein>
<name>A0A1F8FIA0_9BACT</name>
<dbReference type="PANTHER" id="PTHR12934:SF11">
    <property type="entry name" value="LARGE RIBOSOMAL SUBUNIT PROTEIN UL15M"/>
    <property type="match status" value="1"/>
</dbReference>
<accession>A0A1F8FIA0</accession>
<dbReference type="InterPro" id="IPR036227">
    <property type="entry name" value="Ribosomal_uL15/eL18_sf"/>
</dbReference>
<dbReference type="HAMAP" id="MF_01341">
    <property type="entry name" value="Ribosomal_uL15"/>
    <property type="match status" value="1"/>
</dbReference>
<dbReference type="GO" id="GO:0019843">
    <property type="term" value="F:rRNA binding"/>
    <property type="evidence" value="ECO:0007669"/>
    <property type="project" value="UniProtKB-UniRule"/>
</dbReference>
<dbReference type="GO" id="GO:0022625">
    <property type="term" value="C:cytosolic large ribosomal subunit"/>
    <property type="evidence" value="ECO:0007669"/>
    <property type="project" value="TreeGrafter"/>
</dbReference>
<keyword evidence="2 4" id="KW-0689">Ribosomal protein</keyword>
<reference evidence="7 8" key="1">
    <citation type="journal article" date="2016" name="Nat. Commun.">
        <title>Thousands of microbial genomes shed light on interconnected biogeochemical processes in an aquifer system.</title>
        <authorList>
            <person name="Anantharaman K."/>
            <person name="Brown C.T."/>
            <person name="Hug L.A."/>
            <person name="Sharon I."/>
            <person name="Castelle C.J."/>
            <person name="Probst A.J."/>
            <person name="Thomas B.C."/>
            <person name="Singh A."/>
            <person name="Wilkins M.J."/>
            <person name="Karaoz U."/>
            <person name="Brodie E.L."/>
            <person name="Williams K.H."/>
            <person name="Hubbard S.S."/>
            <person name="Banfield J.F."/>
        </authorList>
    </citation>
    <scope>NUCLEOTIDE SEQUENCE [LARGE SCALE GENOMIC DNA]</scope>
</reference>
<dbReference type="Pfam" id="PF00828">
    <property type="entry name" value="Ribosomal_L27A"/>
    <property type="match status" value="1"/>
</dbReference>
<dbReference type="PANTHER" id="PTHR12934">
    <property type="entry name" value="50S RIBOSOMAL PROTEIN L15"/>
    <property type="match status" value="1"/>
</dbReference>
<dbReference type="EMBL" id="MGJT01000013">
    <property type="protein sequence ID" value="OGN12832.1"/>
    <property type="molecule type" value="Genomic_DNA"/>
</dbReference>
<dbReference type="NCBIfam" id="TIGR01071">
    <property type="entry name" value="rplO_bact"/>
    <property type="match status" value="1"/>
</dbReference>